<dbReference type="GeneID" id="64820122"/>
<evidence type="ECO:0000313" key="2">
    <source>
        <dbReference type="Proteomes" id="UP000681041"/>
    </source>
</evidence>
<protein>
    <submittedName>
        <fullName evidence="1">DUF2100 domain-containing protein</fullName>
    </submittedName>
</protein>
<dbReference type="OrthoDB" id="69345at2157"/>
<dbReference type="EMBL" id="CP058560">
    <property type="protein sequence ID" value="QUH23193.1"/>
    <property type="molecule type" value="Genomic_DNA"/>
</dbReference>
<sequence>MDNIRTKQAENLIKLAGKTSQGTEILKDAKKGFIDVKAYERALKDLIAAEDFIYTSLPSHGLSAREAGDFTNKLLDARENIHSMLADFGVMEKISSQNQVHELSKKWIILTTKSNYKKMLMKMGVNVQQIVVAGVPLKVEDMKQLNPKIPDAALKSIDKKITHVKNDISRKMEKLKLKNILVIAESDLNGDILGKNASELYGARVVLEGNLKDLNDSKLVDILLELEN</sequence>
<reference evidence="1" key="1">
    <citation type="submission" date="2020-07" db="EMBL/GenBank/DDBJ databases">
        <title>Methanobacterium. sp. MethCan genome.</title>
        <authorList>
            <person name="Postec A."/>
            <person name="Quemeneur M."/>
        </authorList>
    </citation>
    <scope>NUCLEOTIDE SEQUENCE</scope>
    <source>
        <strain evidence="1">MethCAN</strain>
    </source>
</reference>
<keyword evidence="2" id="KW-1185">Reference proteome</keyword>
<dbReference type="RefSeq" id="WP_211534140.1">
    <property type="nucleotide sequence ID" value="NZ_CP058560.1"/>
</dbReference>
<dbReference type="KEGG" id="meme:HYG87_05115"/>
<dbReference type="Proteomes" id="UP000681041">
    <property type="component" value="Chromosome"/>
</dbReference>
<accession>A0A8T8K7V0</accession>
<name>A0A8T8K7V0_9EURY</name>
<organism evidence="1 2">
    <name type="scientific">Methanobacterium alkalithermotolerans</name>
    <dbReference type="NCBI Taxonomy" id="2731220"/>
    <lineage>
        <taxon>Archaea</taxon>
        <taxon>Methanobacteriati</taxon>
        <taxon>Methanobacteriota</taxon>
        <taxon>Methanomada group</taxon>
        <taxon>Methanobacteria</taxon>
        <taxon>Methanobacteriales</taxon>
        <taxon>Methanobacteriaceae</taxon>
        <taxon>Methanobacterium</taxon>
    </lineage>
</organism>
<dbReference type="InterPro" id="IPR016736">
    <property type="entry name" value="MJ1481-like"/>
</dbReference>
<proteinExistence type="predicted"/>
<gene>
    <name evidence="1" type="ORF">HYG87_05115</name>
</gene>
<dbReference type="AlphaFoldDB" id="A0A8T8K7V0"/>
<evidence type="ECO:0000313" key="1">
    <source>
        <dbReference type="EMBL" id="QUH23193.1"/>
    </source>
</evidence>
<dbReference type="Pfam" id="PF09873">
    <property type="entry name" value="SepCysE"/>
    <property type="match status" value="1"/>
</dbReference>